<dbReference type="EMBL" id="MJEH01000030">
    <property type="protein sequence ID" value="OEH92387.1"/>
    <property type="molecule type" value="Genomic_DNA"/>
</dbReference>
<keyword evidence="3" id="KW-1185">Reference proteome</keyword>
<comment type="caution">
    <text evidence="2">The sequence shown here is derived from an EMBL/GenBank/DDBJ whole genome shotgun (WGS) entry which is preliminary data.</text>
</comment>
<gene>
    <name evidence="2" type="ORF">BFG57_16225</name>
</gene>
<sequence>MALVHLVRFLEFAEQDESLMKHLAKGATAEEIASLAAKLGFEFSAIEWTSLEEDTSRRNFDYEELERLLGKMGHQV</sequence>
<accession>A0A1E5LE72</accession>
<dbReference type="InterPro" id="IPR012903">
    <property type="entry name" value="Nif11"/>
</dbReference>
<evidence type="ECO:0000259" key="1">
    <source>
        <dbReference type="Pfam" id="PF07862"/>
    </source>
</evidence>
<feature type="domain" description="Nif11" evidence="1">
    <location>
        <begin position="1"/>
        <end position="48"/>
    </location>
</feature>
<protein>
    <recommendedName>
        <fullName evidence="1">Nif11 domain-containing protein</fullName>
    </recommendedName>
</protein>
<evidence type="ECO:0000313" key="3">
    <source>
        <dbReference type="Proteomes" id="UP000095209"/>
    </source>
</evidence>
<reference evidence="2 3" key="1">
    <citation type="submission" date="2016-08" db="EMBL/GenBank/DDBJ databases">
        <title>Genome of Bacillus solimangrovi GH2-4.</title>
        <authorList>
            <person name="Lim S."/>
            <person name="Kim B.-C."/>
        </authorList>
    </citation>
    <scope>NUCLEOTIDE SEQUENCE [LARGE SCALE GENOMIC DNA]</scope>
    <source>
        <strain evidence="2 3">GH2-4</strain>
    </source>
</reference>
<organism evidence="2 3">
    <name type="scientific">Bacillus solimangrovi</name>
    <dbReference type="NCBI Taxonomy" id="1305675"/>
    <lineage>
        <taxon>Bacteria</taxon>
        <taxon>Bacillati</taxon>
        <taxon>Bacillota</taxon>
        <taxon>Bacilli</taxon>
        <taxon>Bacillales</taxon>
        <taxon>Bacillaceae</taxon>
        <taxon>Bacillus</taxon>
    </lineage>
</organism>
<dbReference type="AlphaFoldDB" id="A0A1E5LE72"/>
<evidence type="ECO:0000313" key="2">
    <source>
        <dbReference type="EMBL" id="OEH92387.1"/>
    </source>
</evidence>
<proteinExistence type="predicted"/>
<name>A0A1E5LE72_9BACI</name>
<dbReference type="Proteomes" id="UP000095209">
    <property type="component" value="Unassembled WGS sequence"/>
</dbReference>
<dbReference type="Pfam" id="PF07862">
    <property type="entry name" value="Nif11"/>
    <property type="match status" value="1"/>
</dbReference>
<dbReference type="RefSeq" id="WP_069717603.1">
    <property type="nucleotide sequence ID" value="NZ_MJEH01000030.1"/>
</dbReference>